<feature type="compositionally biased region" description="Low complexity" evidence="1">
    <location>
        <begin position="619"/>
        <end position="643"/>
    </location>
</feature>
<feature type="compositionally biased region" description="Low complexity" evidence="1">
    <location>
        <begin position="684"/>
        <end position="697"/>
    </location>
</feature>
<feature type="region of interest" description="Disordered" evidence="1">
    <location>
        <begin position="609"/>
        <end position="697"/>
    </location>
</feature>
<evidence type="ECO:0000256" key="1">
    <source>
        <dbReference type="SAM" id="MobiDB-lite"/>
    </source>
</evidence>
<dbReference type="AlphaFoldDB" id="A0A3N4HJK0"/>
<feature type="compositionally biased region" description="Polar residues" evidence="1">
    <location>
        <begin position="32"/>
        <end position="42"/>
    </location>
</feature>
<gene>
    <name evidence="2" type="ORF">BJ508DRAFT_333503</name>
</gene>
<feature type="region of interest" description="Disordered" evidence="1">
    <location>
        <begin position="189"/>
        <end position="226"/>
    </location>
</feature>
<keyword evidence="3" id="KW-1185">Reference proteome</keyword>
<name>A0A3N4HJK0_ASCIM</name>
<sequence length="762" mass="84876">MSSRQKTGLMEVSGHAHTISSVHLPPAANKSAAPSRNPSPVSSLARRTGRTRTRDVVFDIPHTTGKFDLMKACGALQLETTGTVGQLRTRIQNYINGNYKLEHYMLKEMRSWWLSHNASDPKKTKREWIQPGASEKIIFQGVRGKDRHLDKSGMAAGTASVAMKKGPELAPPVAELSLKEDTFDRIVLLPDDDDKSDTTTLASPGVESASPEAESTESVSEEDHDTTITLDRHVGNETFEIGSPTGTIQLQWEPLRTGDDNFSLDGAVNVTSPASNSGSGASAHQEPAPNYGHENGFINPLVAFETTDVSVSWKEFEQHRLSHTAEMNELTMMLKVLADEMRDIDDVLLEQSAEILHNKAEINQLEKLANSACSATADHRNILYTAAQQIEQFQRESLQYTKSKQAGCFVPQQRNGFVRPVFGGPPIGAPTSPRYHSDNFMQLKARFQGLQRTTADALETVKRNHKRLNVTIAGIQMTEGVSPTEDADAILERLNFKPGCPYAAWRRYGEREDGVPFDPSQPPFLIIRFNSEFIVMDLLKTFNAFRNRFPDRKAPFKIMKDLTKNQVLEAKKVNEIILQWRKTDGRDYRNRDGVIYLFENGVRVRRILPGEGPLSNNKPQSATQQSPIQQSPIQQSATQQSATHSYVNRPYSTSLSPAQSPSHVQPASTHPGSFARALPPPPSQTNTPQTLKRYDTTTNYDYGNTRPAPHPMFNYNQAPMAYHQLSPQHPQQMGVGYHNNNFRQPIGLWYPPGAAMLPGGFR</sequence>
<protein>
    <submittedName>
        <fullName evidence="2">Uncharacterized protein</fullName>
    </submittedName>
</protein>
<feature type="region of interest" description="Disordered" evidence="1">
    <location>
        <begin position="26"/>
        <end position="51"/>
    </location>
</feature>
<organism evidence="2 3">
    <name type="scientific">Ascobolus immersus RN42</name>
    <dbReference type="NCBI Taxonomy" id="1160509"/>
    <lineage>
        <taxon>Eukaryota</taxon>
        <taxon>Fungi</taxon>
        <taxon>Dikarya</taxon>
        <taxon>Ascomycota</taxon>
        <taxon>Pezizomycotina</taxon>
        <taxon>Pezizomycetes</taxon>
        <taxon>Pezizales</taxon>
        <taxon>Ascobolaceae</taxon>
        <taxon>Ascobolus</taxon>
    </lineage>
</organism>
<feature type="compositionally biased region" description="Polar residues" evidence="1">
    <location>
        <begin position="644"/>
        <end position="671"/>
    </location>
</feature>
<feature type="compositionally biased region" description="Low complexity" evidence="1">
    <location>
        <begin position="206"/>
        <end position="218"/>
    </location>
</feature>
<dbReference type="Proteomes" id="UP000275078">
    <property type="component" value="Unassembled WGS sequence"/>
</dbReference>
<feature type="compositionally biased region" description="Low complexity" evidence="1">
    <location>
        <begin position="272"/>
        <end position="283"/>
    </location>
</feature>
<evidence type="ECO:0000313" key="3">
    <source>
        <dbReference type="Proteomes" id="UP000275078"/>
    </source>
</evidence>
<evidence type="ECO:0000313" key="2">
    <source>
        <dbReference type="EMBL" id="RPA74029.1"/>
    </source>
</evidence>
<accession>A0A3N4HJK0</accession>
<proteinExistence type="predicted"/>
<feature type="region of interest" description="Disordered" evidence="1">
    <location>
        <begin position="268"/>
        <end position="294"/>
    </location>
</feature>
<reference evidence="2 3" key="1">
    <citation type="journal article" date="2018" name="Nat. Ecol. Evol.">
        <title>Pezizomycetes genomes reveal the molecular basis of ectomycorrhizal truffle lifestyle.</title>
        <authorList>
            <person name="Murat C."/>
            <person name="Payen T."/>
            <person name="Noel B."/>
            <person name="Kuo A."/>
            <person name="Morin E."/>
            <person name="Chen J."/>
            <person name="Kohler A."/>
            <person name="Krizsan K."/>
            <person name="Balestrini R."/>
            <person name="Da Silva C."/>
            <person name="Montanini B."/>
            <person name="Hainaut M."/>
            <person name="Levati E."/>
            <person name="Barry K.W."/>
            <person name="Belfiori B."/>
            <person name="Cichocki N."/>
            <person name="Clum A."/>
            <person name="Dockter R.B."/>
            <person name="Fauchery L."/>
            <person name="Guy J."/>
            <person name="Iotti M."/>
            <person name="Le Tacon F."/>
            <person name="Lindquist E.A."/>
            <person name="Lipzen A."/>
            <person name="Malagnac F."/>
            <person name="Mello A."/>
            <person name="Molinier V."/>
            <person name="Miyauchi S."/>
            <person name="Poulain J."/>
            <person name="Riccioni C."/>
            <person name="Rubini A."/>
            <person name="Sitrit Y."/>
            <person name="Splivallo R."/>
            <person name="Traeger S."/>
            <person name="Wang M."/>
            <person name="Zifcakova L."/>
            <person name="Wipf D."/>
            <person name="Zambonelli A."/>
            <person name="Paolocci F."/>
            <person name="Nowrousian M."/>
            <person name="Ottonello S."/>
            <person name="Baldrian P."/>
            <person name="Spatafora J.W."/>
            <person name="Henrissat B."/>
            <person name="Nagy L.G."/>
            <person name="Aury J.M."/>
            <person name="Wincker P."/>
            <person name="Grigoriev I.V."/>
            <person name="Bonfante P."/>
            <person name="Martin F.M."/>
        </authorList>
    </citation>
    <scope>NUCLEOTIDE SEQUENCE [LARGE SCALE GENOMIC DNA]</scope>
    <source>
        <strain evidence="2 3">RN42</strain>
    </source>
</reference>
<dbReference type="EMBL" id="ML119803">
    <property type="protein sequence ID" value="RPA74029.1"/>
    <property type="molecule type" value="Genomic_DNA"/>
</dbReference>